<gene>
    <name evidence="2" type="primary">casA</name>
    <name evidence="2" type="ORF">HFV08_07600</name>
</gene>
<dbReference type="Pfam" id="PF09481">
    <property type="entry name" value="CRISPR_Cse1"/>
    <property type="match status" value="1"/>
</dbReference>
<feature type="compositionally biased region" description="Basic and acidic residues" evidence="1">
    <location>
        <begin position="512"/>
        <end position="524"/>
    </location>
</feature>
<feature type="region of interest" description="Disordered" evidence="1">
    <location>
        <begin position="507"/>
        <end position="538"/>
    </location>
</feature>
<dbReference type="NCBIfam" id="TIGR02547">
    <property type="entry name" value="casA_cse1"/>
    <property type="match status" value="1"/>
</dbReference>
<evidence type="ECO:0000313" key="3">
    <source>
        <dbReference type="Proteomes" id="UP000772196"/>
    </source>
</evidence>
<proteinExistence type="predicted"/>
<reference evidence="2 3" key="1">
    <citation type="submission" date="2020-04" db="EMBL/GenBank/DDBJ databases">
        <title>Phylogenetic Diversity and Antibacterial Activity against Ralstonia solanacearum of Endophytic Actinomycete Isolated from Moss.</title>
        <authorList>
            <person name="Zhuang X."/>
        </authorList>
    </citation>
    <scope>NUCLEOTIDE SEQUENCE [LARGE SCALE GENOMIC DNA]</scope>
    <source>
        <strain evidence="2 3">LD120</strain>
    </source>
</reference>
<name>A0ABX1GYE4_9ACTN</name>
<evidence type="ECO:0000313" key="2">
    <source>
        <dbReference type="EMBL" id="NKI41098.1"/>
    </source>
</evidence>
<dbReference type="CDD" id="cd09729">
    <property type="entry name" value="Cse1_I-E"/>
    <property type="match status" value="1"/>
</dbReference>
<protein>
    <submittedName>
        <fullName evidence="2">Type I-E CRISPR-associated protein Cse1/CasA</fullName>
    </submittedName>
</protein>
<evidence type="ECO:0000256" key="1">
    <source>
        <dbReference type="SAM" id="MobiDB-lite"/>
    </source>
</evidence>
<accession>A0ABX1GYE4</accession>
<dbReference type="RefSeq" id="WP_168537073.1">
    <property type="nucleotide sequence ID" value="NZ_JAAWWP010000003.1"/>
</dbReference>
<dbReference type="InterPro" id="IPR013381">
    <property type="entry name" value="CRISPR-assoc_prot_Cse1"/>
</dbReference>
<dbReference type="EMBL" id="JAAWWP010000003">
    <property type="protein sequence ID" value="NKI41098.1"/>
    <property type="molecule type" value="Genomic_DNA"/>
</dbReference>
<comment type="caution">
    <text evidence="2">The sequence shown here is derived from an EMBL/GenBank/DDBJ whole genome shotgun (WGS) entry which is preliminary data.</text>
</comment>
<keyword evidence="3" id="KW-1185">Reference proteome</keyword>
<dbReference type="Proteomes" id="UP000772196">
    <property type="component" value="Unassembled WGS sequence"/>
</dbReference>
<organism evidence="2 3">
    <name type="scientific">Streptomyces physcomitrii</name>
    <dbReference type="NCBI Taxonomy" id="2724184"/>
    <lineage>
        <taxon>Bacteria</taxon>
        <taxon>Bacillati</taxon>
        <taxon>Actinomycetota</taxon>
        <taxon>Actinomycetes</taxon>
        <taxon>Kitasatosporales</taxon>
        <taxon>Streptomycetaceae</taxon>
        <taxon>Streptomyces</taxon>
    </lineage>
</organism>
<sequence length="538" mass="58692">MPLTNVLDDPLFPVRWRPGSAPPVGSGPEGEVGLRPLLRHAHEIENLAVAIPPAHSALLRILYALTARVTGLDQALDGREAWILRRDEILAAGQLPSDGIDAYCARHHSRFFLFDDAGGRPWMQDPRLVEECDAAGTAGVNKLIVTRPAGNNHAWFTHTSDTRPVPPSASEAVLSLLTWLFYGPSGKCSARTVNGTKTSNATGGPLRGTLSYHPEGGTLFQTLLAGLVPPKQQVRPAEDLCPWERETLPDPEGPPPAATGPCSQLTGQGVHALLLVPDPEDASRVVDAYITWGYRTGRAARPDDDFLIWQKSQAGNRYPRHANSSRALWRDLDALLLAEPPGQARPRRPAVFDWAQEISEDFVEDLRVRALGFEQDSQAKDLQFVDAATPPVLGYLERRAATSRPAVGQLRVLGERFGQRLDRALRRAWRTYVNDPKDDADAWAVNGAARYWPGAEREFWRRFAGLDRTGTTLDGGLDGPAARAAFLRLALAAFDEVTDQVAGTQRGAKAVQEARTDLFGDRRAASAPGAAKEKEPTP</sequence>